<protein>
    <recommendedName>
        <fullName evidence="4">Pilus assembly protein</fullName>
    </recommendedName>
</protein>
<name>A0AAW8DB60_9BURK</name>
<proteinExistence type="predicted"/>
<evidence type="ECO:0000256" key="1">
    <source>
        <dbReference type="SAM" id="Phobius"/>
    </source>
</evidence>
<dbReference type="Proteomes" id="UP001242045">
    <property type="component" value="Unassembled WGS sequence"/>
</dbReference>
<dbReference type="RefSeq" id="WP_307686860.1">
    <property type="nucleotide sequence ID" value="NZ_JAUSRD010000019.1"/>
</dbReference>
<reference evidence="2" key="1">
    <citation type="submission" date="2023-07" db="EMBL/GenBank/DDBJ databases">
        <title>Sorghum-associated microbial communities from plants grown in Nebraska, USA.</title>
        <authorList>
            <person name="Schachtman D."/>
        </authorList>
    </citation>
    <scope>NUCLEOTIDE SEQUENCE</scope>
    <source>
        <strain evidence="2">DS3754</strain>
    </source>
</reference>
<dbReference type="EMBL" id="JAUSRD010000019">
    <property type="protein sequence ID" value="MDP9896585.1"/>
    <property type="molecule type" value="Genomic_DNA"/>
</dbReference>
<evidence type="ECO:0008006" key="4">
    <source>
        <dbReference type="Google" id="ProtNLM"/>
    </source>
</evidence>
<keyword evidence="1" id="KW-0812">Transmembrane</keyword>
<keyword evidence="1" id="KW-1133">Transmembrane helix</keyword>
<feature type="transmembrane region" description="Helical" evidence="1">
    <location>
        <begin position="21"/>
        <end position="45"/>
    </location>
</feature>
<evidence type="ECO:0000313" key="3">
    <source>
        <dbReference type="Proteomes" id="UP001242045"/>
    </source>
</evidence>
<dbReference type="AlphaFoldDB" id="A0AAW8DB60"/>
<keyword evidence="1" id="KW-0472">Membrane</keyword>
<sequence>MTRPHRRPFAHQARASAAVAGHAMVETLLIVSFAAVVLGAIPAIAEYGTKRMQTVSAAKLVAWQRTVWMPEAQGITAEEAKGASGAIKKTDAEVTRDLRRHIFRDRSAPGISIHAADIAEFEPMLPAIDQRTTAVTASSTAAPLPSLLNASDVVFDGIRVAQAALGGNAITGPLGKFQFVSSGYLRHEVKVSQTYTKFKEVPALDMTEQVTMLTEAWNAGGTNREETKIQGLVPMKLLDAPFYQQLRGGMHQTAYQIKQIFPAFDMNNLTMGFTPGDALEKTPLDRFERIPPGATGETGGDGEANGGSVKDHFRYYRAFPPTPVVNTLP</sequence>
<gene>
    <name evidence="2" type="ORF">J2W31_005721</name>
</gene>
<evidence type="ECO:0000313" key="2">
    <source>
        <dbReference type="EMBL" id="MDP9896585.1"/>
    </source>
</evidence>
<organism evidence="2 3">
    <name type="scientific">Variovorax boronicumulans</name>
    <dbReference type="NCBI Taxonomy" id="436515"/>
    <lineage>
        <taxon>Bacteria</taxon>
        <taxon>Pseudomonadati</taxon>
        <taxon>Pseudomonadota</taxon>
        <taxon>Betaproteobacteria</taxon>
        <taxon>Burkholderiales</taxon>
        <taxon>Comamonadaceae</taxon>
        <taxon>Variovorax</taxon>
    </lineage>
</organism>
<accession>A0AAW8DB60</accession>
<comment type="caution">
    <text evidence="2">The sequence shown here is derived from an EMBL/GenBank/DDBJ whole genome shotgun (WGS) entry which is preliminary data.</text>
</comment>